<evidence type="ECO:0000313" key="1">
    <source>
        <dbReference type="EMBL" id="VAW39933.1"/>
    </source>
</evidence>
<gene>
    <name evidence="1" type="ORF">MNBD_GAMMA01-858</name>
</gene>
<dbReference type="AlphaFoldDB" id="A0A3B0VI11"/>
<organism evidence="1">
    <name type="scientific">hydrothermal vent metagenome</name>
    <dbReference type="NCBI Taxonomy" id="652676"/>
    <lineage>
        <taxon>unclassified sequences</taxon>
        <taxon>metagenomes</taxon>
        <taxon>ecological metagenomes</taxon>
    </lineage>
</organism>
<reference evidence="1" key="1">
    <citation type="submission" date="2018-06" db="EMBL/GenBank/DDBJ databases">
        <authorList>
            <person name="Zhirakovskaya E."/>
        </authorList>
    </citation>
    <scope>NUCLEOTIDE SEQUENCE</scope>
</reference>
<name>A0A3B0VI11_9ZZZZ</name>
<proteinExistence type="predicted"/>
<dbReference type="EMBL" id="UOEW01000251">
    <property type="protein sequence ID" value="VAW39933.1"/>
    <property type="molecule type" value="Genomic_DNA"/>
</dbReference>
<protein>
    <submittedName>
        <fullName evidence="1">Uncharacterized protein</fullName>
    </submittedName>
</protein>
<accession>A0A3B0VI11</accession>
<sequence>MDFSLYALPRGAWERERSPRYSTTIPRSHAVRGSGYQAQNLIETMHSHAEHGNESKVSQIYISNHFNPKEAL</sequence>